<evidence type="ECO:0000256" key="1">
    <source>
        <dbReference type="SAM" id="MobiDB-lite"/>
    </source>
</evidence>
<proteinExistence type="predicted"/>
<evidence type="ECO:0000313" key="3">
    <source>
        <dbReference type="Proteomes" id="UP000243459"/>
    </source>
</evidence>
<name>A0A5P1FMX8_ASPOF</name>
<reference evidence="3" key="1">
    <citation type="journal article" date="2017" name="Nat. Commun.">
        <title>The asparagus genome sheds light on the origin and evolution of a young Y chromosome.</title>
        <authorList>
            <person name="Harkess A."/>
            <person name="Zhou J."/>
            <person name="Xu C."/>
            <person name="Bowers J.E."/>
            <person name="Van der Hulst R."/>
            <person name="Ayyampalayam S."/>
            <person name="Mercati F."/>
            <person name="Riccardi P."/>
            <person name="McKain M.R."/>
            <person name="Kakrana A."/>
            <person name="Tang H."/>
            <person name="Ray J."/>
            <person name="Groenendijk J."/>
            <person name="Arikit S."/>
            <person name="Mathioni S.M."/>
            <person name="Nakano M."/>
            <person name="Shan H."/>
            <person name="Telgmann-Rauber A."/>
            <person name="Kanno A."/>
            <person name="Yue Z."/>
            <person name="Chen H."/>
            <person name="Li W."/>
            <person name="Chen Y."/>
            <person name="Xu X."/>
            <person name="Zhang Y."/>
            <person name="Luo S."/>
            <person name="Chen H."/>
            <person name="Gao J."/>
            <person name="Mao Z."/>
            <person name="Pires J.C."/>
            <person name="Luo M."/>
            <person name="Kudrna D."/>
            <person name="Wing R.A."/>
            <person name="Meyers B.C."/>
            <person name="Yi K."/>
            <person name="Kong H."/>
            <person name="Lavrijsen P."/>
            <person name="Sunseri F."/>
            <person name="Falavigna A."/>
            <person name="Ye Y."/>
            <person name="Leebens-Mack J.H."/>
            <person name="Chen G."/>
        </authorList>
    </citation>
    <scope>NUCLEOTIDE SEQUENCE [LARGE SCALE GENOMIC DNA]</scope>
    <source>
        <strain evidence="3">cv. DH0086</strain>
    </source>
</reference>
<feature type="compositionally biased region" description="Basic and acidic residues" evidence="1">
    <location>
        <begin position="85"/>
        <end position="94"/>
    </location>
</feature>
<dbReference type="Gramene" id="ONK78041">
    <property type="protein sequence ID" value="ONK78041"/>
    <property type="gene ID" value="A4U43_C02F13590"/>
</dbReference>
<feature type="compositionally biased region" description="Basic residues" evidence="1">
    <location>
        <begin position="74"/>
        <end position="84"/>
    </location>
</feature>
<feature type="region of interest" description="Disordered" evidence="1">
    <location>
        <begin position="1"/>
        <end position="25"/>
    </location>
</feature>
<organism evidence="2 3">
    <name type="scientific">Asparagus officinalis</name>
    <name type="common">Garden asparagus</name>
    <dbReference type="NCBI Taxonomy" id="4686"/>
    <lineage>
        <taxon>Eukaryota</taxon>
        <taxon>Viridiplantae</taxon>
        <taxon>Streptophyta</taxon>
        <taxon>Embryophyta</taxon>
        <taxon>Tracheophyta</taxon>
        <taxon>Spermatophyta</taxon>
        <taxon>Magnoliopsida</taxon>
        <taxon>Liliopsida</taxon>
        <taxon>Asparagales</taxon>
        <taxon>Asparagaceae</taxon>
        <taxon>Asparagoideae</taxon>
        <taxon>Asparagus</taxon>
    </lineage>
</organism>
<feature type="region of interest" description="Disordered" evidence="1">
    <location>
        <begin position="66"/>
        <end position="94"/>
    </location>
</feature>
<protein>
    <submittedName>
        <fullName evidence="2">Uncharacterized protein</fullName>
    </submittedName>
</protein>
<dbReference type="EMBL" id="CM007382">
    <property type="protein sequence ID" value="ONK78041.1"/>
    <property type="molecule type" value="Genomic_DNA"/>
</dbReference>
<sequence>MDHITPESSYRVDFASSRAAPQPEEHDLPTFFFQNIAPQPEEHDLPTSTHSIPFVHLMVGEDASASVSADRPLHLRNYRPNRAAKRAEKRATRT</sequence>
<dbReference type="Proteomes" id="UP000243459">
    <property type="component" value="Chromosome 2"/>
</dbReference>
<keyword evidence="3" id="KW-1185">Reference proteome</keyword>
<dbReference type="AlphaFoldDB" id="A0A5P1FMX8"/>
<evidence type="ECO:0000313" key="2">
    <source>
        <dbReference type="EMBL" id="ONK78041.1"/>
    </source>
</evidence>
<gene>
    <name evidence="2" type="ORF">A4U43_C02F13590</name>
</gene>
<accession>A0A5P1FMX8</accession>